<dbReference type="Proteomes" id="UP001595075">
    <property type="component" value="Unassembled WGS sequence"/>
</dbReference>
<name>A0ABR4D0G9_9HELO</name>
<evidence type="ECO:0000313" key="1">
    <source>
        <dbReference type="EMBL" id="KAL2075626.1"/>
    </source>
</evidence>
<dbReference type="EMBL" id="JAZHXI010000001">
    <property type="protein sequence ID" value="KAL2075626.1"/>
    <property type="molecule type" value="Genomic_DNA"/>
</dbReference>
<accession>A0ABR4D0G9</accession>
<gene>
    <name evidence="1" type="ORF">VTL71DRAFT_569</name>
</gene>
<reference evidence="1 2" key="1">
    <citation type="journal article" date="2024" name="Commun. Biol.">
        <title>Comparative genomic analysis of thermophilic fungi reveals convergent evolutionary adaptations and gene losses.</title>
        <authorList>
            <person name="Steindorff A.S."/>
            <person name="Aguilar-Pontes M.V."/>
            <person name="Robinson A.J."/>
            <person name="Andreopoulos B."/>
            <person name="LaButti K."/>
            <person name="Kuo A."/>
            <person name="Mondo S."/>
            <person name="Riley R."/>
            <person name="Otillar R."/>
            <person name="Haridas S."/>
            <person name="Lipzen A."/>
            <person name="Grimwood J."/>
            <person name="Schmutz J."/>
            <person name="Clum A."/>
            <person name="Reid I.D."/>
            <person name="Moisan M.C."/>
            <person name="Butler G."/>
            <person name="Nguyen T.T.M."/>
            <person name="Dewar K."/>
            <person name="Conant G."/>
            <person name="Drula E."/>
            <person name="Henrissat B."/>
            <person name="Hansel C."/>
            <person name="Singer S."/>
            <person name="Hutchinson M.I."/>
            <person name="de Vries R.P."/>
            <person name="Natvig D.O."/>
            <person name="Powell A.J."/>
            <person name="Tsang A."/>
            <person name="Grigoriev I.V."/>
        </authorList>
    </citation>
    <scope>NUCLEOTIDE SEQUENCE [LARGE SCALE GENOMIC DNA]</scope>
    <source>
        <strain evidence="1 2">CBS 494.80</strain>
    </source>
</reference>
<comment type="caution">
    <text evidence="1">The sequence shown here is derived from an EMBL/GenBank/DDBJ whole genome shotgun (WGS) entry which is preliminary data.</text>
</comment>
<proteinExistence type="predicted"/>
<evidence type="ECO:0000313" key="2">
    <source>
        <dbReference type="Proteomes" id="UP001595075"/>
    </source>
</evidence>
<keyword evidence="2" id="KW-1185">Reference proteome</keyword>
<sequence>MFVSLDGLVFLLIEDGSSPCARGFFPFSYNSFRMIATSIPSMPLSYLFHASSIPLHFHHASLAQIRSDHAAKHIRILNAITIPSLPGCSIMPPNRCHSYSRMPKIKKKKTRPR</sequence>
<organism evidence="1 2">
    <name type="scientific">Oculimacula yallundae</name>
    <dbReference type="NCBI Taxonomy" id="86028"/>
    <lineage>
        <taxon>Eukaryota</taxon>
        <taxon>Fungi</taxon>
        <taxon>Dikarya</taxon>
        <taxon>Ascomycota</taxon>
        <taxon>Pezizomycotina</taxon>
        <taxon>Leotiomycetes</taxon>
        <taxon>Helotiales</taxon>
        <taxon>Ploettnerulaceae</taxon>
        <taxon>Oculimacula</taxon>
    </lineage>
</organism>
<protein>
    <submittedName>
        <fullName evidence="1">Uncharacterized protein</fullName>
    </submittedName>
</protein>